<dbReference type="InterPro" id="IPR029033">
    <property type="entry name" value="His_PPase_superfam"/>
</dbReference>
<comment type="similarity">
    <text evidence="1">Belongs to the phosphoglycerate mutase family. BPG-dependent PGAM subfamily.</text>
</comment>
<feature type="binding site" evidence="7">
    <location>
        <begin position="9"/>
        <end position="16"/>
    </location>
    <ligand>
        <name>substrate</name>
    </ligand>
</feature>
<protein>
    <recommendedName>
        <fullName evidence="2">phosphoglycerate mutase (2,3-diphosphoglycerate-dependent)</fullName>
        <ecNumber evidence="2">5.4.2.11</ecNumber>
    </recommendedName>
</protein>
<evidence type="ECO:0000256" key="6">
    <source>
        <dbReference type="PIRSR" id="PIRSR613078-1"/>
    </source>
</evidence>
<dbReference type="CDD" id="cd07067">
    <property type="entry name" value="HP_PGM_like"/>
    <property type="match status" value="1"/>
</dbReference>
<dbReference type="Pfam" id="PF00300">
    <property type="entry name" value="His_Phos_1"/>
    <property type="match status" value="1"/>
</dbReference>
<keyword evidence="3" id="KW-0312">Gluconeogenesis</keyword>
<keyword evidence="4" id="KW-0324">Glycolysis</keyword>
<name>A0A7X2TRH4_9SPIO</name>
<organism evidence="8 9">
    <name type="scientific">Bullifex porci</name>
    <dbReference type="NCBI Taxonomy" id="2606638"/>
    <lineage>
        <taxon>Bacteria</taxon>
        <taxon>Pseudomonadati</taxon>
        <taxon>Spirochaetota</taxon>
        <taxon>Spirochaetia</taxon>
        <taxon>Spirochaetales</taxon>
        <taxon>Spirochaetaceae</taxon>
        <taxon>Bullifex</taxon>
    </lineage>
</organism>
<proteinExistence type="inferred from homology"/>
<dbReference type="GO" id="GO:0004619">
    <property type="term" value="F:phosphoglycerate mutase activity"/>
    <property type="evidence" value="ECO:0007669"/>
    <property type="project" value="UniProtKB-EC"/>
</dbReference>
<evidence type="ECO:0000256" key="2">
    <source>
        <dbReference type="ARBA" id="ARBA00012028"/>
    </source>
</evidence>
<dbReference type="EMBL" id="VUNN01000018">
    <property type="protein sequence ID" value="MSU06862.1"/>
    <property type="molecule type" value="Genomic_DNA"/>
</dbReference>
<evidence type="ECO:0000256" key="1">
    <source>
        <dbReference type="ARBA" id="ARBA00006717"/>
    </source>
</evidence>
<comment type="caution">
    <text evidence="8">The sequence shown here is derived from an EMBL/GenBank/DDBJ whole genome shotgun (WGS) entry which is preliminary data.</text>
</comment>
<gene>
    <name evidence="8" type="ORF">FYJ80_08775</name>
</gene>
<evidence type="ECO:0000313" key="9">
    <source>
        <dbReference type="Proteomes" id="UP000460549"/>
    </source>
</evidence>
<keyword evidence="5" id="KW-0413">Isomerase</keyword>
<dbReference type="InterPro" id="IPR013078">
    <property type="entry name" value="His_Pase_superF_clade-1"/>
</dbReference>
<feature type="binding site" evidence="7">
    <location>
        <position position="54"/>
    </location>
    <ligand>
        <name>substrate</name>
    </ligand>
</feature>
<keyword evidence="9" id="KW-1185">Reference proteome</keyword>
<evidence type="ECO:0000256" key="7">
    <source>
        <dbReference type="PIRSR" id="PIRSR613078-2"/>
    </source>
</evidence>
<reference evidence="8 9" key="1">
    <citation type="submission" date="2019-08" db="EMBL/GenBank/DDBJ databases">
        <title>In-depth cultivation of the pig gut microbiome towards novel bacterial diversity and tailored functional studies.</title>
        <authorList>
            <person name="Wylensek D."/>
            <person name="Hitch T.C.A."/>
            <person name="Clavel T."/>
        </authorList>
    </citation>
    <scope>NUCLEOTIDE SEQUENCE [LARGE SCALE GENOMIC DNA]</scope>
    <source>
        <strain evidence="8 9">NM-380-WT-3C1</strain>
    </source>
</reference>
<evidence type="ECO:0000256" key="3">
    <source>
        <dbReference type="ARBA" id="ARBA00022432"/>
    </source>
</evidence>
<dbReference type="EC" id="5.4.2.11" evidence="2"/>
<dbReference type="RefSeq" id="WP_154426077.1">
    <property type="nucleotide sequence ID" value="NZ_VUNN01000018.1"/>
</dbReference>
<dbReference type="AlphaFoldDB" id="A0A7X2TRH4"/>
<sequence length="213" mass="24301">MKKRIILVRHGRQNSNKCNVDVPLAPEGVLQAELLAKRLKGESFDIMYTSTLIRAIQTGDIINQELGLDVVRRAGINEIDWGDIVGLDHKERFEKYSFFMHERSLRTSDLPFPGGESGEECFNRAYPVIKEIISSEYNSILVVTHGGLIRALICGLLGIPFKHKLDFGSSLENTSLTEFLYDSETELFSLERLNDYNHLEGHIELMRSSWKEK</sequence>
<evidence type="ECO:0000256" key="4">
    <source>
        <dbReference type="ARBA" id="ARBA00023152"/>
    </source>
</evidence>
<accession>A0A7X2TRH4</accession>
<dbReference type="Gene3D" id="3.40.50.1240">
    <property type="entry name" value="Phosphoglycerate mutase-like"/>
    <property type="match status" value="1"/>
</dbReference>
<dbReference type="Proteomes" id="UP000460549">
    <property type="component" value="Unassembled WGS sequence"/>
</dbReference>
<evidence type="ECO:0000313" key="8">
    <source>
        <dbReference type="EMBL" id="MSU06862.1"/>
    </source>
</evidence>
<feature type="active site" description="Proton donor/acceptor" evidence="6">
    <location>
        <position position="78"/>
    </location>
</feature>
<dbReference type="GO" id="GO:0006096">
    <property type="term" value="P:glycolytic process"/>
    <property type="evidence" value="ECO:0007669"/>
    <property type="project" value="UniProtKB-KW"/>
</dbReference>
<evidence type="ECO:0000256" key="5">
    <source>
        <dbReference type="ARBA" id="ARBA00023235"/>
    </source>
</evidence>
<dbReference type="SMART" id="SM00855">
    <property type="entry name" value="PGAM"/>
    <property type="match status" value="1"/>
</dbReference>
<dbReference type="GO" id="GO:0006094">
    <property type="term" value="P:gluconeogenesis"/>
    <property type="evidence" value="ECO:0007669"/>
    <property type="project" value="UniProtKB-KW"/>
</dbReference>
<dbReference type="InterPro" id="IPR005952">
    <property type="entry name" value="Phosphogly_mut1"/>
</dbReference>
<dbReference type="SUPFAM" id="SSF53254">
    <property type="entry name" value="Phosphoglycerate mutase-like"/>
    <property type="match status" value="1"/>
</dbReference>
<dbReference type="PANTHER" id="PTHR11931">
    <property type="entry name" value="PHOSPHOGLYCERATE MUTASE"/>
    <property type="match status" value="1"/>
</dbReference>
<feature type="active site" description="Tele-phosphohistidine intermediate" evidence="6">
    <location>
        <position position="10"/>
    </location>
</feature>